<dbReference type="NCBIfam" id="TIGR00573">
    <property type="entry name" value="dnaq"/>
    <property type="match status" value="1"/>
</dbReference>
<keyword evidence="4 15" id="KW-0547">Nucleotide-binding</keyword>
<evidence type="ECO:0000256" key="10">
    <source>
        <dbReference type="ARBA" id="ARBA00023004"/>
    </source>
</evidence>
<dbReference type="InterPro" id="IPR006554">
    <property type="entry name" value="Helicase-like_DEXD_c2"/>
</dbReference>
<reference evidence="17 18" key="1">
    <citation type="journal article" date="2011" name="J. Bacteriol.">
        <title>Draft genome sequence of the anoxygenic filamentous phototrophic bacterium Oscillochloris trichoides subsp. DG-6.</title>
        <authorList>
            <person name="Kuznetsov B.B."/>
            <person name="Ivanovsky R.N."/>
            <person name="Keppen O.I."/>
            <person name="Sukhacheva M.V."/>
            <person name="Bumazhkin B.K."/>
            <person name="Patutina E.O."/>
            <person name="Beletsky A.V."/>
            <person name="Mardanov A.V."/>
            <person name="Baslerov R.V."/>
            <person name="Panteleeva A.N."/>
            <person name="Kolganova T.V."/>
            <person name="Ravin N.V."/>
            <person name="Skryabin K.G."/>
        </authorList>
    </citation>
    <scope>NUCLEOTIDE SEQUENCE [LARGE SCALE GENOMIC DNA]</scope>
    <source>
        <strain evidence="17 18">DG-6</strain>
    </source>
</reference>
<dbReference type="HAMAP" id="MF_02206">
    <property type="entry name" value="DinG_exonucl"/>
    <property type="match status" value="1"/>
</dbReference>
<dbReference type="AlphaFoldDB" id="E1IBN7"/>
<dbReference type="GO" id="GO:0016818">
    <property type="term" value="F:hydrolase activity, acting on acid anhydrides, in phosphorus-containing anhydrides"/>
    <property type="evidence" value="ECO:0007669"/>
    <property type="project" value="InterPro"/>
</dbReference>
<dbReference type="Pfam" id="PF13307">
    <property type="entry name" value="Helicase_C_2"/>
    <property type="match status" value="1"/>
</dbReference>
<dbReference type="InterPro" id="IPR036397">
    <property type="entry name" value="RNaseH_sf"/>
</dbReference>
<feature type="binding site" evidence="15">
    <location>
        <begin position="282"/>
        <end position="289"/>
    </location>
    <ligand>
        <name>ATP</name>
        <dbReference type="ChEBI" id="CHEBI:30616"/>
    </ligand>
</feature>
<evidence type="ECO:0000256" key="6">
    <source>
        <dbReference type="ARBA" id="ARBA00022801"/>
    </source>
</evidence>
<dbReference type="SUPFAM" id="SSF52540">
    <property type="entry name" value="P-loop containing nucleoside triphosphate hydrolases"/>
    <property type="match status" value="2"/>
</dbReference>
<dbReference type="SMART" id="SM00487">
    <property type="entry name" value="DEXDc"/>
    <property type="match status" value="1"/>
</dbReference>
<evidence type="ECO:0000256" key="3">
    <source>
        <dbReference type="ARBA" id="ARBA00022723"/>
    </source>
</evidence>
<accession>E1IBN7</accession>
<dbReference type="Pfam" id="PF06733">
    <property type="entry name" value="DEAD_2"/>
    <property type="match status" value="1"/>
</dbReference>
<comment type="similarity">
    <text evidence="15">Belongs to the helicase family. DinG subfamily. Type 2 sub-subfamily.</text>
</comment>
<feature type="domain" description="Helicase ATP-binding" evidence="16">
    <location>
        <begin position="247"/>
        <end position="537"/>
    </location>
</feature>
<evidence type="ECO:0000313" key="17">
    <source>
        <dbReference type="EMBL" id="EFO81456.1"/>
    </source>
</evidence>
<dbReference type="PROSITE" id="PS51193">
    <property type="entry name" value="HELICASE_ATP_BIND_2"/>
    <property type="match status" value="1"/>
</dbReference>
<keyword evidence="14" id="KW-0413">Isomerase</keyword>
<dbReference type="SMART" id="SM00491">
    <property type="entry name" value="HELICc2"/>
    <property type="match status" value="1"/>
</dbReference>
<gene>
    <name evidence="15" type="primary">dinG</name>
    <name evidence="17" type="ORF">OSCT_0738</name>
</gene>
<dbReference type="GO" id="GO:0008408">
    <property type="term" value="F:3'-5' exonuclease activity"/>
    <property type="evidence" value="ECO:0007669"/>
    <property type="project" value="UniProtKB-UniRule"/>
</dbReference>
<dbReference type="InterPro" id="IPR012337">
    <property type="entry name" value="RNaseH-like_sf"/>
</dbReference>
<keyword evidence="6 15" id="KW-0378">Hydrolase</keyword>
<dbReference type="GO" id="GO:0006281">
    <property type="term" value="P:DNA repair"/>
    <property type="evidence" value="ECO:0007669"/>
    <property type="project" value="UniProtKB-KW"/>
</dbReference>
<dbReference type="SUPFAM" id="SSF53098">
    <property type="entry name" value="Ribonuclease H-like"/>
    <property type="match status" value="1"/>
</dbReference>
<dbReference type="STRING" id="765420.OSCT_0738"/>
<name>E1IBN7_9CHLR</name>
<keyword evidence="8 15" id="KW-0269">Exonuclease</keyword>
<dbReference type="FunFam" id="3.30.420.10:FF:000045">
    <property type="entry name" value="3'-5' exonuclease DinG"/>
    <property type="match status" value="1"/>
</dbReference>
<keyword evidence="11" id="KW-0411">Iron-sulfur</keyword>
<dbReference type="Gene3D" id="3.30.420.10">
    <property type="entry name" value="Ribonuclease H-like superfamily/Ribonuclease H"/>
    <property type="match status" value="1"/>
</dbReference>
<dbReference type="GO" id="GO:0006260">
    <property type="term" value="P:DNA replication"/>
    <property type="evidence" value="ECO:0007669"/>
    <property type="project" value="InterPro"/>
</dbReference>
<keyword evidence="5" id="KW-0227">DNA damage</keyword>
<proteinExistence type="inferred from homology"/>
<dbReference type="GO" id="GO:0003678">
    <property type="term" value="F:DNA helicase activity"/>
    <property type="evidence" value="ECO:0007669"/>
    <property type="project" value="InterPro"/>
</dbReference>
<evidence type="ECO:0000256" key="1">
    <source>
        <dbReference type="ARBA" id="ARBA00022485"/>
    </source>
</evidence>
<evidence type="ECO:0000256" key="4">
    <source>
        <dbReference type="ARBA" id="ARBA00022741"/>
    </source>
</evidence>
<evidence type="ECO:0000259" key="16">
    <source>
        <dbReference type="PROSITE" id="PS51193"/>
    </source>
</evidence>
<evidence type="ECO:0000256" key="9">
    <source>
        <dbReference type="ARBA" id="ARBA00022840"/>
    </source>
</evidence>
<dbReference type="PANTHER" id="PTHR11472:SF34">
    <property type="entry name" value="REGULATOR OF TELOMERE ELONGATION HELICASE 1"/>
    <property type="match status" value="1"/>
</dbReference>
<dbReference type="SMART" id="SM00479">
    <property type="entry name" value="EXOIII"/>
    <property type="match status" value="1"/>
</dbReference>
<evidence type="ECO:0000256" key="8">
    <source>
        <dbReference type="ARBA" id="ARBA00022839"/>
    </source>
</evidence>
<dbReference type="CDD" id="cd06127">
    <property type="entry name" value="DEDDh"/>
    <property type="match status" value="1"/>
</dbReference>
<keyword evidence="1" id="KW-0004">4Fe-4S</keyword>
<dbReference type="eggNOG" id="COG1199">
    <property type="taxonomic scope" value="Bacteria"/>
</dbReference>
<dbReference type="InterPro" id="IPR002464">
    <property type="entry name" value="DNA/RNA_helicase_DEAH_CS"/>
</dbReference>
<evidence type="ECO:0000256" key="13">
    <source>
        <dbReference type="ARBA" id="ARBA00023204"/>
    </source>
</evidence>
<dbReference type="HOGENOM" id="CLU_012117_1_0_0"/>
<dbReference type="InterPro" id="IPR006555">
    <property type="entry name" value="ATP-dep_Helicase_C"/>
</dbReference>
<evidence type="ECO:0000256" key="11">
    <source>
        <dbReference type="ARBA" id="ARBA00023014"/>
    </source>
</evidence>
<evidence type="ECO:0000256" key="2">
    <source>
        <dbReference type="ARBA" id="ARBA00022722"/>
    </source>
</evidence>
<dbReference type="GO" id="GO:0046872">
    <property type="term" value="F:metal ion binding"/>
    <property type="evidence" value="ECO:0007669"/>
    <property type="project" value="UniProtKB-KW"/>
</dbReference>
<dbReference type="InterPro" id="IPR014013">
    <property type="entry name" value="Helic_SF1/SF2_ATP-bd_DinG/Rad3"/>
</dbReference>
<dbReference type="GO" id="GO:0005524">
    <property type="term" value="F:ATP binding"/>
    <property type="evidence" value="ECO:0007669"/>
    <property type="project" value="UniProtKB-UniRule"/>
</dbReference>
<organism evidence="17 18">
    <name type="scientific">Oscillochloris trichoides DG-6</name>
    <dbReference type="NCBI Taxonomy" id="765420"/>
    <lineage>
        <taxon>Bacteria</taxon>
        <taxon>Bacillati</taxon>
        <taxon>Chloroflexota</taxon>
        <taxon>Chloroflexia</taxon>
        <taxon>Chloroflexales</taxon>
        <taxon>Chloroflexineae</taxon>
        <taxon>Oscillochloridaceae</taxon>
        <taxon>Oscillochloris</taxon>
    </lineage>
</organism>
<keyword evidence="9 15" id="KW-0067">ATP-binding</keyword>
<dbReference type="InterPro" id="IPR006310">
    <property type="entry name" value="DinG"/>
</dbReference>
<dbReference type="PANTHER" id="PTHR11472">
    <property type="entry name" value="DNA REPAIR DEAD HELICASE RAD3/XP-D SUBFAMILY MEMBER"/>
    <property type="match status" value="1"/>
</dbReference>
<keyword evidence="3" id="KW-0479">Metal-binding</keyword>
<dbReference type="OrthoDB" id="9803913at2"/>
<dbReference type="SMART" id="SM00488">
    <property type="entry name" value="DEXDc2"/>
    <property type="match status" value="1"/>
</dbReference>
<dbReference type="eggNOG" id="COG0847">
    <property type="taxonomic scope" value="Bacteria"/>
</dbReference>
<dbReference type="Gene3D" id="3.40.50.300">
    <property type="entry name" value="P-loop containing nucleotide triphosphate hydrolases"/>
    <property type="match status" value="2"/>
</dbReference>
<dbReference type="GO" id="GO:0003887">
    <property type="term" value="F:DNA-directed DNA polymerase activity"/>
    <property type="evidence" value="ECO:0007669"/>
    <property type="project" value="InterPro"/>
</dbReference>
<dbReference type="InterPro" id="IPR006054">
    <property type="entry name" value="DnaQ"/>
</dbReference>
<evidence type="ECO:0000256" key="14">
    <source>
        <dbReference type="ARBA" id="ARBA00023235"/>
    </source>
</evidence>
<evidence type="ECO:0000256" key="15">
    <source>
        <dbReference type="HAMAP-Rule" id="MF_02206"/>
    </source>
</evidence>
<dbReference type="PROSITE" id="PS00690">
    <property type="entry name" value="DEAH_ATP_HELICASE"/>
    <property type="match status" value="1"/>
</dbReference>
<protein>
    <recommendedName>
        <fullName evidence="15">3'-5' exonuclease DinG</fullName>
        <ecNumber evidence="15">3.1.-.-</ecNumber>
    </recommendedName>
</protein>
<feature type="short sequence motif" description="DEAH box" evidence="15">
    <location>
        <begin position="467"/>
        <end position="470"/>
    </location>
</feature>
<keyword evidence="18" id="KW-1185">Reference proteome</keyword>
<dbReference type="EC" id="3.1.-.-" evidence="15"/>
<dbReference type="GO" id="GO:0051539">
    <property type="term" value="F:4 iron, 4 sulfur cluster binding"/>
    <property type="evidence" value="ECO:0007669"/>
    <property type="project" value="UniProtKB-KW"/>
</dbReference>
<dbReference type="InterPro" id="IPR013520">
    <property type="entry name" value="Ribonucl_H"/>
</dbReference>
<dbReference type="EMBL" id="ADVR01000012">
    <property type="protein sequence ID" value="EFO81456.1"/>
    <property type="molecule type" value="Genomic_DNA"/>
</dbReference>
<dbReference type="InterPro" id="IPR010614">
    <property type="entry name" value="RAD3-like_helicase_DEAD"/>
</dbReference>
<dbReference type="Pfam" id="PF00929">
    <property type="entry name" value="RNase_T"/>
    <property type="match status" value="1"/>
</dbReference>
<keyword evidence="13" id="KW-0234">DNA repair</keyword>
<dbReference type="GO" id="GO:0003677">
    <property type="term" value="F:DNA binding"/>
    <property type="evidence" value="ECO:0007669"/>
    <property type="project" value="UniProtKB-KW"/>
</dbReference>
<dbReference type="NCBIfam" id="TIGR01407">
    <property type="entry name" value="dinG_rel"/>
    <property type="match status" value="1"/>
</dbReference>
<keyword evidence="10" id="KW-0408">Iron</keyword>
<comment type="function">
    <text evidence="15">3'-5' exonuclease.</text>
</comment>
<comment type="caution">
    <text evidence="17">The sequence shown here is derived from an EMBL/GenBank/DDBJ whole genome shotgun (WGS) entry which is preliminary data.</text>
</comment>
<evidence type="ECO:0000256" key="5">
    <source>
        <dbReference type="ARBA" id="ARBA00022763"/>
    </source>
</evidence>
<evidence type="ECO:0000313" key="18">
    <source>
        <dbReference type="Proteomes" id="UP000054010"/>
    </source>
</evidence>
<dbReference type="InterPro" id="IPR014001">
    <property type="entry name" value="Helicase_ATP-bd"/>
</dbReference>
<evidence type="ECO:0000256" key="12">
    <source>
        <dbReference type="ARBA" id="ARBA00023125"/>
    </source>
</evidence>
<dbReference type="InterPro" id="IPR045028">
    <property type="entry name" value="DinG/Rad3-like"/>
</dbReference>
<dbReference type="InterPro" id="IPR027417">
    <property type="entry name" value="P-loop_NTPase"/>
</dbReference>
<keyword evidence="7" id="KW-0347">Helicase</keyword>
<sequence>MKERIFVALDVETTGLQAGIDEIIEFAAVKFRDGEILERFSQLIAPRQPLPLKITRLTGITAQDLADAPHFNDVGGKIAGFIKSYPLVGHSINFDLGMLRAQGMNFTQPVYDTFDLATILMPQIAVYKLGAIADRLGIPHPDDHRALNDAEVTAHVFTHLLGVIESLGLEDLKEIVRLSEQVMFPMRDLFAHALEKRARWVLTEPRLISVDSRFTWEMDVSPTLEPTNDTRPLDLDAIAQFFSREGALGQAFPGYEERSAQIDMACAVGAAFNESQVLVVEAGTGTGKSWAYLVPAVQYAIQRGERVVVSTNTINLQDQLFFKDIPDLQRIMAAAPDAEPPFRAALLKGRSNYLCLKRYHEVRENQTLQAEEVRALLKIQLWLPTTTSGDKAELLLFDREHNAWNRVNVTTETCIGSRCKHFARCFFFAARREAESAHILVVNHALLLADLTSAATVLPDYAHVVIDEAHNLEDVATDQLSFSIDQAKLIQFLDDLYLEGGLQTVSGLLTDLPLRMGQGRLEQGVRDKVSEQTRALSSGIERTRITIIECFRQITRFMTLQAESSPYDTRLRITDQVRKSDDWETIQINWQYLLDSLVKIGDGLGKIETILSSLDRDSFPNYDDLFLKTTVLNRFVLEVRTRTHDIIFGNPESVCWLTHDRLRNTLVMVAAPLEVAPIMQAQLFHQKQSVVLASATLTIAGSFDFISERIGISAYNSMQLDSPFDFEQQALVFIPNDIAEPNQRGYQQAVEQSLIDLCTATGGRTLALFTANSTLKQTYAAIQEALEEQEIAVLAQGIDGSRRTLLDRFKEFPRTVLLGTSSFWEGVDVVGDALSVLVITKLPFAVPTDPIYAARSELFADPFGEYSVPLSILKFKQGFGRLIRSREDRGIVVILDKRVISKKYGQQFLDSLPHTRIRTGVLKQLPSLAKRFFEG</sequence>
<evidence type="ECO:0000256" key="7">
    <source>
        <dbReference type="ARBA" id="ARBA00022806"/>
    </source>
</evidence>
<dbReference type="Proteomes" id="UP000054010">
    <property type="component" value="Unassembled WGS sequence"/>
</dbReference>
<keyword evidence="2 15" id="KW-0540">Nuclease</keyword>
<keyword evidence="12" id="KW-0238">DNA-binding</keyword>